<dbReference type="AlphaFoldDB" id="A0AA37QLA2"/>
<comment type="caution">
    <text evidence="7">The sequence shown here is derived from an EMBL/GenBank/DDBJ whole genome shotgun (WGS) entry which is preliminary data.</text>
</comment>
<dbReference type="Pfam" id="PF07963">
    <property type="entry name" value="N_methyl"/>
    <property type="match status" value="1"/>
</dbReference>
<reference evidence="7" key="1">
    <citation type="submission" date="2022-08" db="EMBL/GenBank/DDBJ databases">
        <title>Draft genome sequencing of Roseisolibacter agri AW1220.</title>
        <authorList>
            <person name="Tobiishi Y."/>
            <person name="Tonouchi A."/>
        </authorList>
    </citation>
    <scope>NUCLEOTIDE SEQUENCE</scope>
    <source>
        <strain evidence="7">AW1220</strain>
    </source>
</reference>
<dbReference type="GO" id="GO:0015628">
    <property type="term" value="P:protein secretion by the type II secretion system"/>
    <property type="evidence" value="ECO:0007669"/>
    <property type="project" value="InterPro"/>
</dbReference>
<evidence type="ECO:0000256" key="1">
    <source>
        <dbReference type="ARBA" id="ARBA00004167"/>
    </source>
</evidence>
<keyword evidence="2" id="KW-0488">Methylation</keyword>
<dbReference type="InterPro" id="IPR045584">
    <property type="entry name" value="Pilin-like"/>
</dbReference>
<evidence type="ECO:0000256" key="3">
    <source>
        <dbReference type="ARBA" id="ARBA00022692"/>
    </source>
</evidence>
<dbReference type="EMBL" id="BRXS01000007">
    <property type="protein sequence ID" value="GLC27893.1"/>
    <property type="molecule type" value="Genomic_DNA"/>
</dbReference>
<organism evidence="7 8">
    <name type="scientific">Roseisolibacter agri</name>
    <dbReference type="NCBI Taxonomy" id="2014610"/>
    <lineage>
        <taxon>Bacteria</taxon>
        <taxon>Pseudomonadati</taxon>
        <taxon>Gemmatimonadota</taxon>
        <taxon>Gemmatimonadia</taxon>
        <taxon>Gemmatimonadales</taxon>
        <taxon>Gemmatimonadaceae</taxon>
        <taxon>Roseisolibacter</taxon>
    </lineage>
</organism>
<dbReference type="GO" id="GO:0016020">
    <property type="term" value="C:membrane"/>
    <property type="evidence" value="ECO:0007669"/>
    <property type="project" value="UniProtKB-SubCell"/>
</dbReference>
<feature type="transmembrane region" description="Helical" evidence="6">
    <location>
        <begin position="12"/>
        <end position="33"/>
    </location>
</feature>
<evidence type="ECO:0000256" key="6">
    <source>
        <dbReference type="SAM" id="Phobius"/>
    </source>
</evidence>
<evidence type="ECO:0000256" key="5">
    <source>
        <dbReference type="ARBA" id="ARBA00023136"/>
    </source>
</evidence>
<name>A0AA37QLA2_9BACT</name>
<comment type="subcellular location">
    <subcellularLocation>
        <location evidence="1">Membrane</location>
        <topology evidence="1">Single-pass membrane protein</topology>
    </subcellularLocation>
</comment>
<dbReference type="PRINTS" id="PR00813">
    <property type="entry name" value="BCTERIALGSPG"/>
</dbReference>
<keyword evidence="4 6" id="KW-1133">Transmembrane helix</keyword>
<accession>A0AA37QLA2</accession>
<dbReference type="PROSITE" id="PS00409">
    <property type="entry name" value="PROKAR_NTER_METHYL"/>
    <property type="match status" value="1"/>
</dbReference>
<dbReference type="PANTHER" id="PTHR30093">
    <property type="entry name" value="GENERAL SECRETION PATHWAY PROTEIN G"/>
    <property type="match status" value="1"/>
</dbReference>
<keyword evidence="8" id="KW-1185">Reference proteome</keyword>
<proteinExistence type="predicted"/>
<keyword evidence="5 6" id="KW-0472">Membrane</keyword>
<dbReference type="SUPFAM" id="SSF54523">
    <property type="entry name" value="Pili subunits"/>
    <property type="match status" value="1"/>
</dbReference>
<gene>
    <name evidence="7" type="ORF">rosag_44060</name>
</gene>
<dbReference type="Proteomes" id="UP001161325">
    <property type="component" value="Unassembled WGS sequence"/>
</dbReference>
<dbReference type="Gene3D" id="3.30.700.10">
    <property type="entry name" value="Glycoprotein, Type 4 Pilin"/>
    <property type="match status" value="1"/>
</dbReference>
<dbReference type="GO" id="GO:0015627">
    <property type="term" value="C:type II protein secretion system complex"/>
    <property type="evidence" value="ECO:0007669"/>
    <property type="project" value="InterPro"/>
</dbReference>
<dbReference type="NCBIfam" id="TIGR02532">
    <property type="entry name" value="IV_pilin_GFxxxE"/>
    <property type="match status" value="1"/>
</dbReference>
<evidence type="ECO:0000313" key="7">
    <source>
        <dbReference type="EMBL" id="GLC27893.1"/>
    </source>
</evidence>
<dbReference type="InterPro" id="IPR012902">
    <property type="entry name" value="N_methyl_site"/>
</dbReference>
<dbReference type="RefSeq" id="WP_284352322.1">
    <property type="nucleotide sequence ID" value="NZ_BRXS01000007.1"/>
</dbReference>
<evidence type="ECO:0008006" key="9">
    <source>
        <dbReference type="Google" id="ProtNLM"/>
    </source>
</evidence>
<keyword evidence="3 6" id="KW-0812">Transmembrane</keyword>
<sequence>MRTNNRKGFSLIELLIVVVIIGILAAIAIPKFANTKEKAYIAQMKSDLKNLASAQESYFADKNTYASLADIQLAPYSWTVSGGAQVTPSVTGAAGGWSASLVDNRVTSVGATKNCGIYAGGVTPPNAAVTAEGVVACW</sequence>
<evidence type="ECO:0000313" key="8">
    <source>
        <dbReference type="Proteomes" id="UP001161325"/>
    </source>
</evidence>
<evidence type="ECO:0000256" key="4">
    <source>
        <dbReference type="ARBA" id="ARBA00022989"/>
    </source>
</evidence>
<evidence type="ECO:0000256" key="2">
    <source>
        <dbReference type="ARBA" id="ARBA00022481"/>
    </source>
</evidence>
<protein>
    <recommendedName>
        <fullName evidence="9">Pilin</fullName>
    </recommendedName>
</protein>
<dbReference type="InterPro" id="IPR000983">
    <property type="entry name" value="Bac_GSPG_pilin"/>
</dbReference>
<dbReference type="PANTHER" id="PTHR30093:SF44">
    <property type="entry name" value="TYPE II SECRETION SYSTEM CORE PROTEIN G"/>
    <property type="match status" value="1"/>
</dbReference>